<gene>
    <name evidence="1" type="ORF">Terrestrivirus1_163</name>
</gene>
<sequence>MKYLLCRPLGGLNDILCQINNCYNYCEKNSRCLLIDTSYNSFFRSSFGDYFTFLNDITVNVIYDSNTIKELINSKDFTVFPSILTNKLFTYRVEFREGCHRIVETQGDKTTNIPSNINFMQEYDEDIIVHNECGGGLGSFNILKLLRINKWLIDEINNRYDKIEKPYTSVHIRNTDYQTNYIDLYNNNKSNLDDRNVFLATDSKEVLDHYKNLDIKIFTFITCLNETNRPIHLTVKNNDTQVIIETIYDLMILALGDNFILPTQYYGFTRLAYTLYNNKNVVNQLLQSE</sequence>
<accession>A0A3G4ZPA8</accession>
<organism evidence="1">
    <name type="scientific">Terrestrivirus sp</name>
    <dbReference type="NCBI Taxonomy" id="2487775"/>
    <lineage>
        <taxon>Viruses</taxon>
        <taxon>Varidnaviria</taxon>
        <taxon>Bamfordvirae</taxon>
        <taxon>Nucleocytoviricota</taxon>
        <taxon>Megaviricetes</taxon>
        <taxon>Imitervirales</taxon>
        <taxon>Mimiviridae</taxon>
        <taxon>Klosneuvirinae</taxon>
    </lineage>
</organism>
<dbReference type="EMBL" id="MK071979">
    <property type="protein sequence ID" value="AYV75289.1"/>
    <property type="molecule type" value="Genomic_DNA"/>
</dbReference>
<protein>
    <submittedName>
        <fullName evidence="1">Uncharacterized protein</fullName>
    </submittedName>
</protein>
<dbReference type="Gene3D" id="3.40.50.11350">
    <property type="match status" value="1"/>
</dbReference>
<proteinExistence type="predicted"/>
<reference evidence="1" key="1">
    <citation type="submission" date="2018-10" db="EMBL/GenBank/DDBJ databases">
        <title>Hidden diversity of soil giant viruses.</title>
        <authorList>
            <person name="Schulz F."/>
            <person name="Alteio L."/>
            <person name="Goudeau D."/>
            <person name="Ryan E.M."/>
            <person name="Malmstrom R.R."/>
            <person name="Blanchard J."/>
            <person name="Woyke T."/>
        </authorList>
    </citation>
    <scope>NUCLEOTIDE SEQUENCE</scope>
    <source>
        <strain evidence="1">TEV1</strain>
    </source>
</reference>
<dbReference type="Gene3D" id="3.40.50.11340">
    <property type="match status" value="1"/>
</dbReference>
<evidence type="ECO:0000313" key="1">
    <source>
        <dbReference type="EMBL" id="AYV75289.1"/>
    </source>
</evidence>
<name>A0A3G4ZPA8_9VIRU</name>